<dbReference type="KEGG" id="afs:AFR_28295"/>
<dbReference type="InterPro" id="IPR011047">
    <property type="entry name" value="Quinoprotein_ADH-like_sf"/>
</dbReference>
<dbReference type="RefSeq" id="WP_023560257.1">
    <property type="nucleotide sequence ID" value="NC_022657.1"/>
</dbReference>
<feature type="domain" description="Pyrrolo-quinoline quinone repeat" evidence="1">
    <location>
        <begin position="102"/>
        <end position="221"/>
    </location>
</feature>
<dbReference type="InterPro" id="IPR002372">
    <property type="entry name" value="PQQ_rpt_dom"/>
</dbReference>
<dbReference type="eggNOG" id="COG1520">
    <property type="taxonomic scope" value="Bacteria"/>
</dbReference>
<keyword evidence="3" id="KW-1185">Reference proteome</keyword>
<organism evidence="2 3">
    <name type="scientific">Actinoplanes friuliensis DSM 7358</name>
    <dbReference type="NCBI Taxonomy" id="1246995"/>
    <lineage>
        <taxon>Bacteria</taxon>
        <taxon>Bacillati</taxon>
        <taxon>Actinomycetota</taxon>
        <taxon>Actinomycetes</taxon>
        <taxon>Micromonosporales</taxon>
        <taxon>Micromonosporaceae</taxon>
        <taxon>Actinoplanes</taxon>
    </lineage>
</organism>
<dbReference type="InterPro" id="IPR015943">
    <property type="entry name" value="WD40/YVTN_repeat-like_dom_sf"/>
</dbReference>
<protein>
    <recommendedName>
        <fullName evidence="1">Pyrrolo-quinoline quinone repeat domain-containing protein</fullName>
    </recommendedName>
</protein>
<dbReference type="PATRIC" id="fig|1246995.3.peg.5736"/>
<dbReference type="Proteomes" id="UP000017746">
    <property type="component" value="Chromosome"/>
</dbReference>
<evidence type="ECO:0000259" key="1">
    <source>
        <dbReference type="Pfam" id="PF13360"/>
    </source>
</evidence>
<dbReference type="Gene3D" id="2.130.10.10">
    <property type="entry name" value="YVTN repeat-like/Quinoprotein amine dehydrogenase"/>
    <property type="match status" value="1"/>
</dbReference>
<sequence length="406" mass="43094">MAKLVSGKDEGNSGQFSVAWQLEYPGDANGKDTDTERLYASWLVGDVVVRAQSDGVVGYSISDGSQVWGTPVPSGSIMCGATLTQQDGFAAITYGSSKKCDSVAGIDLRTGKETFTAKIEAEDTKGRFDTKAPLLNIVGKYVVVSMEDKVTAYEVADGKRRWTRTGGLGCTTGAQMAAGNGIVLVSEKCLGKGDKLIAVDAGTGIPKWAATVPRGSYITDIFSASPALARISPPGLDPVLLSFDAKGTKLAEIPQKLDGLEMIDYNLTARIGDHYGQRRYAFHIVGTTLYAPTMSWLTSKPDNQIVAVDLTTGKLKWGSRGSTMQFHTIRADESGVLGFEDGRFEQSPRLVRLDPATGATTTLATGAKAESLDVPSSADAHETAGTILFLPLEQPVTKKVAILALR</sequence>
<dbReference type="PANTHER" id="PTHR34512">
    <property type="entry name" value="CELL SURFACE PROTEIN"/>
    <property type="match status" value="1"/>
</dbReference>
<dbReference type="PANTHER" id="PTHR34512:SF30">
    <property type="entry name" value="OUTER MEMBRANE PROTEIN ASSEMBLY FACTOR BAMB"/>
    <property type="match status" value="1"/>
</dbReference>
<dbReference type="EMBL" id="CP006272">
    <property type="protein sequence ID" value="AGZ43920.1"/>
    <property type="molecule type" value="Genomic_DNA"/>
</dbReference>
<dbReference type="HOGENOM" id="CLU_585021_0_0_11"/>
<dbReference type="OrthoDB" id="3450622at2"/>
<name>U5W7E5_9ACTN</name>
<gene>
    <name evidence="2" type="ORF">AFR_28295</name>
</gene>
<dbReference type="Pfam" id="PF13360">
    <property type="entry name" value="PQQ_2"/>
    <property type="match status" value="1"/>
</dbReference>
<dbReference type="STRING" id="1246995.AFR_28295"/>
<dbReference type="SUPFAM" id="SSF50998">
    <property type="entry name" value="Quinoprotein alcohol dehydrogenase-like"/>
    <property type="match status" value="1"/>
</dbReference>
<proteinExistence type="predicted"/>
<evidence type="ECO:0000313" key="3">
    <source>
        <dbReference type="Proteomes" id="UP000017746"/>
    </source>
</evidence>
<accession>U5W7E5</accession>
<dbReference type="AlphaFoldDB" id="U5W7E5"/>
<evidence type="ECO:0000313" key="2">
    <source>
        <dbReference type="EMBL" id="AGZ43920.1"/>
    </source>
</evidence>
<reference evidence="2 3" key="1">
    <citation type="journal article" date="2014" name="J. Biotechnol.">
        <title>Complete genome sequence of the actinobacterium Actinoplanes friuliensis HAG 010964, producer of the lipopeptide antibiotic friulimycin.</title>
        <authorList>
            <person name="Ruckert C."/>
            <person name="Szczepanowski R."/>
            <person name="Albersmeier A."/>
            <person name="Goesmann A."/>
            <person name="Fischer N."/>
            <person name="Steinkamper A."/>
            <person name="Puhler A."/>
            <person name="Biener R."/>
            <person name="Schwartz D."/>
            <person name="Kalinowski J."/>
        </authorList>
    </citation>
    <scope>NUCLEOTIDE SEQUENCE [LARGE SCALE GENOMIC DNA]</scope>
    <source>
        <strain evidence="2 3">DSM 7358</strain>
    </source>
</reference>